<dbReference type="AlphaFoldDB" id="A0A6A6WK68"/>
<keyword evidence="4" id="KW-0732">Signal</keyword>
<dbReference type="InterPro" id="IPR036523">
    <property type="entry name" value="SurE-like_sf"/>
</dbReference>
<feature type="domain" description="Survival protein SurE-like phosphatase/nucleotidase" evidence="5">
    <location>
        <begin position="24"/>
        <end position="233"/>
    </location>
</feature>
<accession>A0A6A6WK68</accession>
<dbReference type="InterPro" id="IPR030048">
    <property type="entry name" value="SurE"/>
</dbReference>
<gene>
    <name evidence="6" type="ORF">EJ05DRAFT_506279</name>
</gene>
<dbReference type="SUPFAM" id="SSF64167">
    <property type="entry name" value="SurE-like"/>
    <property type="match status" value="1"/>
</dbReference>
<dbReference type="Proteomes" id="UP000799437">
    <property type="component" value="Unassembled WGS sequence"/>
</dbReference>
<dbReference type="GO" id="GO:0008252">
    <property type="term" value="F:nucleotidase activity"/>
    <property type="evidence" value="ECO:0007669"/>
    <property type="project" value="InterPro"/>
</dbReference>
<dbReference type="NCBIfam" id="TIGR00087">
    <property type="entry name" value="surE"/>
    <property type="match status" value="1"/>
</dbReference>
<keyword evidence="7" id="KW-1185">Reference proteome</keyword>
<dbReference type="InterPro" id="IPR002828">
    <property type="entry name" value="SurE-like_Pase/nucleotidase"/>
</dbReference>
<dbReference type="GO" id="GO:0046872">
    <property type="term" value="F:metal ion binding"/>
    <property type="evidence" value="ECO:0007669"/>
    <property type="project" value="UniProtKB-KW"/>
</dbReference>
<keyword evidence="3" id="KW-0378">Hydrolase</keyword>
<dbReference type="RefSeq" id="XP_033605012.1">
    <property type="nucleotide sequence ID" value="XM_033747799.1"/>
</dbReference>
<evidence type="ECO:0000259" key="5">
    <source>
        <dbReference type="Pfam" id="PF01975"/>
    </source>
</evidence>
<dbReference type="PANTHER" id="PTHR30457">
    <property type="entry name" value="5'-NUCLEOTIDASE SURE"/>
    <property type="match status" value="1"/>
</dbReference>
<evidence type="ECO:0000313" key="7">
    <source>
        <dbReference type="Proteomes" id="UP000799437"/>
    </source>
</evidence>
<comment type="similarity">
    <text evidence="1">Belongs to the SurE nucleotidase family.</text>
</comment>
<dbReference type="Pfam" id="PF01975">
    <property type="entry name" value="SurE"/>
    <property type="match status" value="1"/>
</dbReference>
<reference evidence="6" key="1">
    <citation type="journal article" date="2020" name="Stud. Mycol.">
        <title>101 Dothideomycetes genomes: a test case for predicting lifestyles and emergence of pathogens.</title>
        <authorList>
            <person name="Haridas S."/>
            <person name="Albert R."/>
            <person name="Binder M."/>
            <person name="Bloem J."/>
            <person name="Labutti K."/>
            <person name="Salamov A."/>
            <person name="Andreopoulos B."/>
            <person name="Baker S."/>
            <person name="Barry K."/>
            <person name="Bills G."/>
            <person name="Bluhm B."/>
            <person name="Cannon C."/>
            <person name="Castanera R."/>
            <person name="Culley D."/>
            <person name="Daum C."/>
            <person name="Ezra D."/>
            <person name="Gonzalez J."/>
            <person name="Henrissat B."/>
            <person name="Kuo A."/>
            <person name="Liang C."/>
            <person name="Lipzen A."/>
            <person name="Lutzoni F."/>
            <person name="Magnuson J."/>
            <person name="Mondo S."/>
            <person name="Nolan M."/>
            <person name="Ohm R."/>
            <person name="Pangilinan J."/>
            <person name="Park H.-J."/>
            <person name="Ramirez L."/>
            <person name="Alfaro M."/>
            <person name="Sun H."/>
            <person name="Tritt A."/>
            <person name="Yoshinaga Y."/>
            <person name="Zwiers L.-H."/>
            <person name="Turgeon B."/>
            <person name="Goodwin S."/>
            <person name="Spatafora J."/>
            <person name="Crous P."/>
            <person name="Grigoriev I."/>
        </authorList>
    </citation>
    <scope>NUCLEOTIDE SEQUENCE</scope>
    <source>
        <strain evidence="6">CBS 121739</strain>
    </source>
</reference>
<protein>
    <submittedName>
        <fullName evidence="6">Acid phosphatase</fullName>
    </submittedName>
</protein>
<sequence length="358" mass="38201">MRLSISWTVLGALVLSQASSAAKIILGNDDGWASANIRETYRLLKEAGNDVIMVAPVVDNSGQGGRSVFTTSRTLVTNGEFDSVAAGQPSLGSDPSDSHIWYYNGTPAACTFIALDYVAPQIWGPNVTADLLVAGPNVGQNLGPFLYTLSGTMGATYAAVGRGIPAIAFSAAPNGGQRYYKWVNQTTQAGLKDPATISAQLTVDLVQKLIKSTNHGERILPVGYGINVNYPPITSFTNDSCINPPFVQTRMTGGAFTDKAVRNETTGLFTYANFLGEGVNRCINGDCRLPGETDVVNSGCQSAVSVFTVDYDAPLKRDTSKVQTKMLPLVSFHGGSAWKRHTEMPASVKQLESPLRHE</sequence>
<dbReference type="OrthoDB" id="4018688at2759"/>
<keyword evidence="2" id="KW-0479">Metal-binding</keyword>
<evidence type="ECO:0000256" key="2">
    <source>
        <dbReference type="ARBA" id="ARBA00022723"/>
    </source>
</evidence>
<dbReference type="PANTHER" id="PTHR30457:SF0">
    <property type="entry name" value="PHOSPHATASE, PUTATIVE (AFU_ORTHOLOGUE AFUA_4G01070)-RELATED"/>
    <property type="match status" value="1"/>
</dbReference>
<evidence type="ECO:0000256" key="1">
    <source>
        <dbReference type="ARBA" id="ARBA00011062"/>
    </source>
</evidence>
<evidence type="ECO:0000256" key="4">
    <source>
        <dbReference type="SAM" id="SignalP"/>
    </source>
</evidence>
<dbReference type="Gene3D" id="3.40.1210.10">
    <property type="entry name" value="Survival protein SurE-like phosphatase/nucleotidase"/>
    <property type="match status" value="1"/>
</dbReference>
<evidence type="ECO:0000256" key="3">
    <source>
        <dbReference type="ARBA" id="ARBA00022801"/>
    </source>
</evidence>
<dbReference type="EMBL" id="ML996565">
    <property type="protein sequence ID" value="KAF2762561.1"/>
    <property type="molecule type" value="Genomic_DNA"/>
</dbReference>
<feature type="signal peptide" evidence="4">
    <location>
        <begin position="1"/>
        <end position="21"/>
    </location>
</feature>
<dbReference type="GeneID" id="54488853"/>
<proteinExistence type="inferred from homology"/>
<feature type="chain" id="PRO_5025656342" evidence="4">
    <location>
        <begin position="22"/>
        <end position="358"/>
    </location>
</feature>
<organism evidence="6 7">
    <name type="scientific">Pseudovirgaria hyperparasitica</name>
    <dbReference type="NCBI Taxonomy" id="470096"/>
    <lineage>
        <taxon>Eukaryota</taxon>
        <taxon>Fungi</taxon>
        <taxon>Dikarya</taxon>
        <taxon>Ascomycota</taxon>
        <taxon>Pezizomycotina</taxon>
        <taxon>Dothideomycetes</taxon>
        <taxon>Dothideomycetes incertae sedis</taxon>
        <taxon>Acrospermales</taxon>
        <taxon>Acrospermaceae</taxon>
        <taxon>Pseudovirgaria</taxon>
    </lineage>
</organism>
<evidence type="ECO:0000313" key="6">
    <source>
        <dbReference type="EMBL" id="KAF2762561.1"/>
    </source>
</evidence>
<name>A0A6A6WK68_9PEZI</name>